<dbReference type="InterPro" id="IPR002068">
    <property type="entry name" value="A-crystallin/Hsp20_dom"/>
</dbReference>
<accession>A0A1M6V321</accession>
<dbReference type="RefSeq" id="WP_084755142.1">
    <property type="nucleotide sequence ID" value="NZ_FRAP01000011.1"/>
</dbReference>
<dbReference type="PROSITE" id="PS01031">
    <property type="entry name" value="SHSP"/>
    <property type="match status" value="1"/>
</dbReference>
<dbReference type="CDD" id="cd06464">
    <property type="entry name" value="ACD_sHsps-like"/>
    <property type="match status" value="1"/>
</dbReference>
<dbReference type="PANTHER" id="PTHR11527">
    <property type="entry name" value="HEAT-SHOCK PROTEIN 20 FAMILY MEMBER"/>
    <property type="match status" value="1"/>
</dbReference>
<keyword evidence="5" id="KW-1185">Reference proteome</keyword>
<evidence type="ECO:0000256" key="1">
    <source>
        <dbReference type="PROSITE-ProRule" id="PRU00285"/>
    </source>
</evidence>
<feature type="domain" description="SHSP" evidence="3">
    <location>
        <begin position="39"/>
        <end position="153"/>
    </location>
</feature>
<dbReference type="Proteomes" id="UP000184363">
    <property type="component" value="Unassembled WGS sequence"/>
</dbReference>
<evidence type="ECO:0000256" key="2">
    <source>
        <dbReference type="RuleBase" id="RU003616"/>
    </source>
</evidence>
<evidence type="ECO:0000313" key="5">
    <source>
        <dbReference type="Proteomes" id="UP000184363"/>
    </source>
</evidence>
<dbReference type="OrthoDB" id="3855217at2"/>
<comment type="similarity">
    <text evidence="1 2">Belongs to the small heat shock protein (HSP20) family.</text>
</comment>
<dbReference type="InterPro" id="IPR008978">
    <property type="entry name" value="HSP20-like_chaperone"/>
</dbReference>
<dbReference type="STRING" id="1848.SAMN05443637_111162"/>
<name>A0A1M6V321_PSETH</name>
<organism evidence="4 5">
    <name type="scientific">Pseudonocardia thermophila</name>
    <dbReference type="NCBI Taxonomy" id="1848"/>
    <lineage>
        <taxon>Bacteria</taxon>
        <taxon>Bacillati</taxon>
        <taxon>Actinomycetota</taxon>
        <taxon>Actinomycetes</taxon>
        <taxon>Pseudonocardiales</taxon>
        <taxon>Pseudonocardiaceae</taxon>
        <taxon>Pseudonocardia</taxon>
    </lineage>
</organism>
<evidence type="ECO:0000313" key="4">
    <source>
        <dbReference type="EMBL" id="SHK75755.1"/>
    </source>
</evidence>
<reference evidence="4 5" key="1">
    <citation type="submission" date="2016-11" db="EMBL/GenBank/DDBJ databases">
        <authorList>
            <person name="Jaros S."/>
            <person name="Januszkiewicz K."/>
            <person name="Wedrychowicz H."/>
        </authorList>
    </citation>
    <scope>NUCLEOTIDE SEQUENCE [LARGE SCALE GENOMIC DNA]</scope>
    <source>
        <strain evidence="4 5">DSM 43832</strain>
    </source>
</reference>
<sequence>MSTIMRQDRELTPFAWGERLLDEWFRSLPMRRPFGFAWDWPGEDLIRVDEFREGDTVVIKAEVPGIDPAEDVEITVSDGILNIKAERRLEADREDKGYVRHELRYGSMSRSLPLPAGVKESDIKATYKDGILEIRVPVPAEPEASKAITIPVSTA</sequence>
<gene>
    <name evidence="4" type="ORF">SAMN05443637_111162</name>
</gene>
<dbReference type="AlphaFoldDB" id="A0A1M6V321"/>
<dbReference type="EMBL" id="FRAP01000011">
    <property type="protein sequence ID" value="SHK75755.1"/>
    <property type="molecule type" value="Genomic_DNA"/>
</dbReference>
<dbReference type="Gene3D" id="2.60.40.790">
    <property type="match status" value="1"/>
</dbReference>
<dbReference type="InterPro" id="IPR031107">
    <property type="entry name" value="Small_HSP"/>
</dbReference>
<evidence type="ECO:0000259" key="3">
    <source>
        <dbReference type="PROSITE" id="PS01031"/>
    </source>
</evidence>
<proteinExistence type="inferred from homology"/>
<dbReference type="SUPFAM" id="SSF49764">
    <property type="entry name" value="HSP20-like chaperones"/>
    <property type="match status" value="1"/>
</dbReference>
<protein>
    <submittedName>
        <fullName evidence="4">HSP20 family protein</fullName>
    </submittedName>
</protein>
<dbReference type="Pfam" id="PF00011">
    <property type="entry name" value="HSP20"/>
    <property type="match status" value="1"/>
</dbReference>